<dbReference type="OrthoDB" id="15009at10239"/>
<dbReference type="GeneID" id="5845819"/>
<gene>
    <name evidence="2" type="ORF">OtV5_214</name>
</gene>
<dbReference type="InterPro" id="IPR008532">
    <property type="entry name" value="NFACT_RNA-bd"/>
</dbReference>
<dbReference type="Proteomes" id="UP000203890">
    <property type="component" value="Segment"/>
</dbReference>
<dbReference type="RefSeq" id="YP_001648311.1">
    <property type="nucleotide sequence ID" value="NC_010191.2"/>
</dbReference>
<feature type="domain" description="NFACT RNA-binding" evidence="1">
    <location>
        <begin position="4"/>
        <end position="100"/>
    </location>
</feature>
<protein>
    <recommendedName>
        <fullName evidence="1">NFACT RNA-binding domain-containing protein</fullName>
    </recommendedName>
</protein>
<dbReference type="Pfam" id="PF05670">
    <property type="entry name" value="NFACT-R_1"/>
    <property type="match status" value="1"/>
</dbReference>
<organism evidence="2 3">
    <name type="scientific">Ostreococcus tauri virus OtV5</name>
    <dbReference type="NCBI Taxonomy" id="1785753"/>
    <lineage>
        <taxon>Viruses</taxon>
        <taxon>Varidnaviria</taxon>
        <taxon>Bamfordvirae</taxon>
        <taxon>Nucleocytoviricota</taxon>
        <taxon>Megaviricetes</taxon>
        <taxon>Algavirales</taxon>
        <taxon>Phycodnaviridae</taxon>
        <taxon>Prasinovirus</taxon>
        <taxon>Prasinovirus ostreotauri</taxon>
    </lineage>
</organism>
<evidence type="ECO:0000313" key="3">
    <source>
        <dbReference type="Proteomes" id="UP000203890"/>
    </source>
</evidence>
<reference evidence="2 3" key="1">
    <citation type="journal article" date="2008" name="PLoS ONE">
        <title>Life-cycle and genome of OtV5, a large DNA virus of the pelagic marine unicellular green alga Ostreococcus tauri.</title>
        <authorList>
            <person name="Derelle E."/>
            <person name="Ferraz C."/>
            <person name="Escande M.L."/>
            <person name="Eychenie S."/>
            <person name="Cooke R."/>
            <person name="Piganeau G."/>
            <person name="Desdevises Y."/>
            <person name="Bellec L."/>
            <person name="Moreau H."/>
            <person name="Grimsley N."/>
        </authorList>
    </citation>
    <scope>NUCLEOTIDE SEQUENCE [LARGE SCALE GENOMIC DNA]</scope>
    <source>
        <strain evidence="2 3">OtV5</strain>
    </source>
</reference>
<proteinExistence type="predicted"/>
<evidence type="ECO:0000259" key="1">
    <source>
        <dbReference type="Pfam" id="PF05670"/>
    </source>
</evidence>
<name>A9YWD2_9PHYC</name>
<dbReference type="KEGG" id="vg:5845819"/>
<dbReference type="EMBL" id="EU304328">
    <property type="protein sequence ID" value="ABY28015.1"/>
    <property type="molecule type" value="Genomic_DNA"/>
</dbReference>
<evidence type="ECO:0000313" key="2">
    <source>
        <dbReference type="EMBL" id="ABY28015.1"/>
    </source>
</evidence>
<keyword evidence="3" id="KW-1185">Reference proteome</keyword>
<accession>A9YWD2</accession>
<sequence>MKTYTSHDGIQIKVGENARENDDLTLSSYPREWWMHVDGGPGAHVVVCHEEDTLPKETKRDAALLAVHHSKPSNVKTVRVNLTRINQVIKDDRIKNHGQVYLDGEIMQLTVFPNKERERLDRLLKNRNPGCHSSGET</sequence>